<feature type="binding site" evidence="8">
    <location>
        <begin position="118"/>
        <end position="121"/>
    </location>
    <ligand>
        <name>GTP</name>
        <dbReference type="ChEBI" id="CHEBI:37565"/>
        <label>1</label>
    </ligand>
</feature>
<evidence type="ECO:0000256" key="5">
    <source>
        <dbReference type="ARBA" id="ARBA00022741"/>
    </source>
</evidence>
<evidence type="ECO:0000259" key="11">
    <source>
        <dbReference type="PROSITE" id="PS51712"/>
    </source>
</evidence>
<dbReference type="Gene3D" id="3.40.50.300">
    <property type="entry name" value="P-loop containing nucleotide triphosphate hydrolases"/>
    <property type="match status" value="2"/>
</dbReference>
<dbReference type="GO" id="GO:0042254">
    <property type="term" value="P:ribosome biogenesis"/>
    <property type="evidence" value="ECO:0007669"/>
    <property type="project" value="UniProtKB-KW"/>
</dbReference>
<dbReference type="InterPro" id="IPR015946">
    <property type="entry name" value="KH_dom-like_a/b"/>
</dbReference>
<keyword evidence="5 8" id="KW-0547">Nucleotide-binding</keyword>
<dbReference type="InterPro" id="IPR016484">
    <property type="entry name" value="GTPase_Der"/>
</dbReference>
<evidence type="ECO:0000256" key="2">
    <source>
        <dbReference type="ARBA" id="ARBA00020953"/>
    </source>
</evidence>
<dbReference type="Proteomes" id="UP000194798">
    <property type="component" value="Unassembled WGS sequence"/>
</dbReference>
<dbReference type="FunFam" id="3.40.50.300:FF:000040">
    <property type="entry name" value="GTPase Der"/>
    <property type="match status" value="1"/>
</dbReference>
<sequence>MLPVIALVGRPNVGKSTLFNVLTRSRDALVADQPGLTRDRKFGRGRFDEQSYFVIDTGGLAETEEVIVTHISQQVDVAISESDAILFIVDARQGLTAADELIAQRLRSANKPVYLAINKTEYLNNATASAEFYELGFASVFAISATHRHGVQDLIETILKDLPDDGLEDRPLPAAAVFDEDTDSIHLAIVGRPNVGKSTLVNRLLGYERVITYDQPGTTRDSIYVPLTRDGQNYTLIDTAGVRRRARVHETIEKFSIVKTLQAIEDADVVVLLIDAQEGITDQDANLLSEVVEAGCGLVIAVNKWDGLTPYQREQVRHGLSRKLHFIDFAKIHFISALHGSGVGLLFESVNRAWQSASEQIATSRLNQLLEQAVIAHPPPLVRGRRIKPRFMHQSGTFPPTFVVHGNQVNAMPDAYQRYLLNVIRDTFKLEGTPLRLEVKQGENPFAGRKNMLTPRQMRRRKRLMKHVKGK</sequence>
<dbReference type="PANTHER" id="PTHR43834:SF6">
    <property type="entry name" value="GTPASE DER"/>
    <property type="match status" value="1"/>
</dbReference>
<gene>
    <name evidence="8" type="primary">der</name>
    <name evidence="12" type="ORF">TPSD3_04040</name>
</gene>
<comment type="subunit">
    <text evidence="8">Associates with the 50S ribosomal subunit.</text>
</comment>
<evidence type="ECO:0000256" key="6">
    <source>
        <dbReference type="ARBA" id="ARBA00023134"/>
    </source>
</evidence>
<dbReference type="InterPro" id="IPR003593">
    <property type="entry name" value="AAA+_ATPase"/>
</dbReference>
<organism evidence="12 13">
    <name type="scientific">Thioflexithrix psekupsensis</name>
    <dbReference type="NCBI Taxonomy" id="1570016"/>
    <lineage>
        <taxon>Bacteria</taxon>
        <taxon>Pseudomonadati</taxon>
        <taxon>Pseudomonadota</taxon>
        <taxon>Gammaproteobacteria</taxon>
        <taxon>Thiotrichales</taxon>
        <taxon>Thioflexithrix</taxon>
    </lineage>
</organism>
<feature type="binding site" evidence="8">
    <location>
        <begin position="56"/>
        <end position="60"/>
    </location>
    <ligand>
        <name>GTP</name>
        <dbReference type="ChEBI" id="CHEBI:37565"/>
        <label>1</label>
    </ligand>
</feature>
<dbReference type="Pfam" id="PF14714">
    <property type="entry name" value="KH_dom-like"/>
    <property type="match status" value="1"/>
</dbReference>
<evidence type="ECO:0000256" key="4">
    <source>
        <dbReference type="ARBA" id="ARBA00022737"/>
    </source>
</evidence>
<evidence type="ECO:0000256" key="3">
    <source>
        <dbReference type="ARBA" id="ARBA00022517"/>
    </source>
</evidence>
<dbReference type="Pfam" id="PF01926">
    <property type="entry name" value="MMR_HSR1"/>
    <property type="match status" value="2"/>
</dbReference>
<name>A0A251XB77_9GAMM</name>
<dbReference type="PANTHER" id="PTHR43834">
    <property type="entry name" value="GTPASE DER"/>
    <property type="match status" value="1"/>
</dbReference>
<dbReference type="NCBIfam" id="TIGR03594">
    <property type="entry name" value="GTPase_EngA"/>
    <property type="match status" value="1"/>
</dbReference>
<dbReference type="InterPro" id="IPR031166">
    <property type="entry name" value="G_ENGA"/>
</dbReference>
<evidence type="ECO:0000256" key="10">
    <source>
        <dbReference type="RuleBase" id="RU004481"/>
    </source>
</evidence>
<dbReference type="SUPFAM" id="SSF52540">
    <property type="entry name" value="P-loop containing nucleoside triphosphate hydrolases"/>
    <property type="match status" value="2"/>
</dbReference>
<feature type="binding site" evidence="8">
    <location>
        <begin position="303"/>
        <end position="306"/>
    </location>
    <ligand>
        <name>GTP</name>
        <dbReference type="ChEBI" id="CHEBI:37565"/>
        <label>2</label>
    </ligand>
</feature>
<evidence type="ECO:0000256" key="8">
    <source>
        <dbReference type="HAMAP-Rule" id="MF_00195"/>
    </source>
</evidence>
<keyword evidence="6 8" id="KW-0342">GTP-binding</keyword>
<dbReference type="AlphaFoldDB" id="A0A251XB77"/>
<comment type="function">
    <text evidence="8 10">GTPase that plays an essential role in the late steps of ribosome biogenesis.</text>
</comment>
<dbReference type="InterPro" id="IPR032859">
    <property type="entry name" value="KH_dom-like"/>
</dbReference>
<keyword evidence="3 8" id="KW-0690">Ribosome biogenesis</keyword>
<accession>A0A251XB77</accession>
<evidence type="ECO:0000256" key="9">
    <source>
        <dbReference type="PROSITE-ProRule" id="PRU01049"/>
    </source>
</evidence>
<dbReference type="FunFam" id="3.30.300.20:FF:000004">
    <property type="entry name" value="GTPase Der"/>
    <property type="match status" value="1"/>
</dbReference>
<feature type="binding site" evidence="8">
    <location>
        <begin position="191"/>
        <end position="198"/>
    </location>
    <ligand>
        <name>GTP</name>
        <dbReference type="ChEBI" id="CHEBI:37565"/>
        <label>2</label>
    </ligand>
</feature>
<feature type="binding site" evidence="8">
    <location>
        <begin position="238"/>
        <end position="242"/>
    </location>
    <ligand>
        <name>GTP</name>
        <dbReference type="ChEBI" id="CHEBI:37565"/>
        <label>2</label>
    </ligand>
</feature>
<dbReference type="PIRSF" id="PIRSF006485">
    <property type="entry name" value="GTP-binding_EngA"/>
    <property type="match status" value="1"/>
</dbReference>
<reference evidence="12 13" key="1">
    <citation type="submission" date="2016-12" db="EMBL/GenBank/DDBJ databases">
        <title>Thioflexothrix psekupsii D3 genome sequencing and assembly.</title>
        <authorList>
            <person name="Fomenkov A."/>
            <person name="Vincze T."/>
            <person name="Grabovich M."/>
            <person name="Anton B.P."/>
            <person name="Dubinina G."/>
            <person name="Orlova M."/>
            <person name="Belousova E."/>
            <person name="Roberts R.J."/>
        </authorList>
    </citation>
    <scope>NUCLEOTIDE SEQUENCE [LARGE SCALE GENOMIC DNA]</scope>
    <source>
        <strain evidence="12">D3</strain>
    </source>
</reference>
<evidence type="ECO:0000256" key="7">
    <source>
        <dbReference type="ARBA" id="ARBA00032345"/>
    </source>
</evidence>
<comment type="similarity">
    <text evidence="1 8 9 10">Belongs to the TRAFAC class TrmE-Era-EngA-EngB-Septin-like GTPase superfamily. EngA (Der) GTPase family.</text>
</comment>
<keyword evidence="4 10" id="KW-0677">Repeat</keyword>
<dbReference type="PRINTS" id="PR00326">
    <property type="entry name" value="GTP1OBG"/>
</dbReference>
<proteinExistence type="inferred from homology"/>
<feature type="domain" description="EngA-type G" evidence="11">
    <location>
        <begin position="3"/>
        <end position="166"/>
    </location>
</feature>
<dbReference type="CDD" id="cd01894">
    <property type="entry name" value="EngA1"/>
    <property type="match status" value="1"/>
</dbReference>
<dbReference type="RefSeq" id="WP_086487292.1">
    <property type="nucleotide sequence ID" value="NZ_MSLT01000006.1"/>
</dbReference>
<comment type="caution">
    <text evidence="12">The sequence shown here is derived from an EMBL/GenBank/DDBJ whole genome shotgun (WGS) entry which is preliminary data.</text>
</comment>
<feature type="domain" description="EngA-type G" evidence="11">
    <location>
        <begin position="185"/>
        <end position="358"/>
    </location>
</feature>
<dbReference type="OrthoDB" id="9805918at2"/>
<dbReference type="GO" id="GO:0043022">
    <property type="term" value="F:ribosome binding"/>
    <property type="evidence" value="ECO:0007669"/>
    <property type="project" value="TreeGrafter"/>
</dbReference>
<dbReference type="HAMAP" id="MF_00195">
    <property type="entry name" value="GTPase_Der"/>
    <property type="match status" value="1"/>
</dbReference>
<dbReference type="GO" id="GO:0005525">
    <property type="term" value="F:GTP binding"/>
    <property type="evidence" value="ECO:0007669"/>
    <property type="project" value="UniProtKB-UniRule"/>
</dbReference>
<dbReference type="Gene3D" id="3.30.300.20">
    <property type="match status" value="1"/>
</dbReference>
<evidence type="ECO:0000256" key="1">
    <source>
        <dbReference type="ARBA" id="ARBA00008279"/>
    </source>
</evidence>
<dbReference type="FunFam" id="3.40.50.300:FF:000057">
    <property type="entry name" value="GTPase Der"/>
    <property type="match status" value="1"/>
</dbReference>
<dbReference type="CDD" id="cd01895">
    <property type="entry name" value="EngA2"/>
    <property type="match status" value="1"/>
</dbReference>
<keyword evidence="13" id="KW-1185">Reference proteome</keyword>
<evidence type="ECO:0000313" key="13">
    <source>
        <dbReference type="Proteomes" id="UP000194798"/>
    </source>
</evidence>
<dbReference type="SMART" id="SM00382">
    <property type="entry name" value="AAA"/>
    <property type="match status" value="2"/>
</dbReference>
<evidence type="ECO:0000313" key="12">
    <source>
        <dbReference type="EMBL" id="OUD15692.1"/>
    </source>
</evidence>
<dbReference type="InterPro" id="IPR005225">
    <property type="entry name" value="Small_GTP-bd"/>
</dbReference>
<feature type="binding site" evidence="8">
    <location>
        <begin position="9"/>
        <end position="16"/>
    </location>
    <ligand>
        <name>GTP</name>
        <dbReference type="ChEBI" id="CHEBI:37565"/>
        <label>1</label>
    </ligand>
</feature>
<dbReference type="PROSITE" id="PS51712">
    <property type="entry name" value="G_ENGA"/>
    <property type="match status" value="2"/>
</dbReference>
<dbReference type="NCBIfam" id="TIGR00231">
    <property type="entry name" value="small_GTP"/>
    <property type="match status" value="2"/>
</dbReference>
<dbReference type="InterPro" id="IPR027417">
    <property type="entry name" value="P-loop_NTPase"/>
</dbReference>
<dbReference type="EMBL" id="MSLT01000006">
    <property type="protein sequence ID" value="OUD15692.1"/>
    <property type="molecule type" value="Genomic_DNA"/>
</dbReference>
<dbReference type="InterPro" id="IPR006073">
    <property type="entry name" value="GTP-bd"/>
</dbReference>
<protein>
    <recommendedName>
        <fullName evidence="2 8">GTPase Der</fullName>
    </recommendedName>
    <alternativeName>
        <fullName evidence="7 8">GTP-binding protein EngA</fullName>
    </alternativeName>
</protein>